<accession>A0A7Z0ELZ4</accession>
<dbReference type="Gene3D" id="3.90.1200.10">
    <property type="match status" value="1"/>
</dbReference>
<sequence length="328" mass="35874">MHQDRIELDRADLAAVLEAAGIDSRRLRACEPLAEGTFNTAYRLRLAQGPDLVLKVAPGPSSPVMGYERGMMRTEELFYRTAGDRVPVPEVVHSDYGRRVVRGDVLLMTHRPGRSWSAWRDELSPGEHDRLRSELGALVARLHGITGPGFGYPQAGLADRWRTAFLAMVDAVLADARRFDAPLPVPADRIAGAVRRRSDLLDDVRTPVLVHFDLWPGNILLDDTGGGPAVSAIVDGERAFWGDPLAETVSLSLFGDIAEDPAFARGYRAAGGTLDLDDRARGRLALYRCYLYLVMAVEAVPRGTVGPRHEPQARLVRRALLAALDGLG</sequence>
<evidence type="ECO:0000313" key="3">
    <source>
        <dbReference type="Proteomes" id="UP000572051"/>
    </source>
</evidence>
<dbReference type="PANTHER" id="PTHR21310:SF15">
    <property type="entry name" value="AMINOGLYCOSIDE PHOSPHOTRANSFERASE DOMAIN-CONTAINING PROTEIN"/>
    <property type="match status" value="1"/>
</dbReference>
<dbReference type="Gene3D" id="3.30.200.20">
    <property type="entry name" value="Phosphorylase Kinase, domain 1"/>
    <property type="match status" value="1"/>
</dbReference>
<dbReference type="InterPro" id="IPR011009">
    <property type="entry name" value="Kinase-like_dom_sf"/>
</dbReference>
<dbReference type="GO" id="GO:0016301">
    <property type="term" value="F:kinase activity"/>
    <property type="evidence" value="ECO:0007669"/>
    <property type="project" value="UniProtKB-KW"/>
</dbReference>
<dbReference type="AlphaFoldDB" id="A0A7Z0ELZ4"/>
<keyword evidence="2" id="KW-0808">Transferase</keyword>
<dbReference type="SUPFAM" id="SSF56112">
    <property type="entry name" value="Protein kinase-like (PK-like)"/>
    <property type="match status" value="1"/>
</dbReference>
<organism evidence="2 3">
    <name type="scientific">Nocardiopsis aegyptia</name>
    <dbReference type="NCBI Taxonomy" id="220378"/>
    <lineage>
        <taxon>Bacteria</taxon>
        <taxon>Bacillati</taxon>
        <taxon>Actinomycetota</taxon>
        <taxon>Actinomycetes</taxon>
        <taxon>Streptosporangiales</taxon>
        <taxon>Nocardiopsidaceae</taxon>
        <taxon>Nocardiopsis</taxon>
    </lineage>
</organism>
<name>A0A7Z0ELZ4_9ACTN</name>
<dbReference type="InterPro" id="IPR002575">
    <property type="entry name" value="Aminoglycoside_PTrfase"/>
</dbReference>
<protein>
    <submittedName>
        <fullName evidence="2">Aminoglycoside phosphotransferase (APT) family kinase protein</fullName>
    </submittedName>
</protein>
<dbReference type="EMBL" id="JACCFS010000001">
    <property type="protein sequence ID" value="NYJ34499.1"/>
    <property type="molecule type" value="Genomic_DNA"/>
</dbReference>
<dbReference type="Proteomes" id="UP000572051">
    <property type="component" value="Unassembled WGS sequence"/>
</dbReference>
<dbReference type="RefSeq" id="WP_218897721.1">
    <property type="nucleotide sequence ID" value="NZ_JACCFS010000001.1"/>
</dbReference>
<evidence type="ECO:0000313" key="2">
    <source>
        <dbReference type="EMBL" id="NYJ34499.1"/>
    </source>
</evidence>
<proteinExistence type="predicted"/>
<keyword evidence="2" id="KW-0418">Kinase</keyword>
<gene>
    <name evidence="2" type="ORF">HNR10_002380</name>
</gene>
<comment type="caution">
    <text evidence="2">The sequence shown here is derived from an EMBL/GenBank/DDBJ whole genome shotgun (WGS) entry which is preliminary data.</text>
</comment>
<reference evidence="2 3" key="1">
    <citation type="submission" date="2020-07" db="EMBL/GenBank/DDBJ databases">
        <title>Sequencing the genomes of 1000 actinobacteria strains.</title>
        <authorList>
            <person name="Klenk H.-P."/>
        </authorList>
    </citation>
    <scope>NUCLEOTIDE SEQUENCE [LARGE SCALE GENOMIC DNA]</scope>
    <source>
        <strain evidence="2 3">DSM 44442</strain>
    </source>
</reference>
<dbReference type="InterPro" id="IPR051678">
    <property type="entry name" value="AGP_Transferase"/>
</dbReference>
<dbReference type="Pfam" id="PF01636">
    <property type="entry name" value="APH"/>
    <property type="match status" value="1"/>
</dbReference>
<evidence type="ECO:0000259" key="1">
    <source>
        <dbReference type="Pfam" id="PF01636"/>
    </source>
</evidence>
<dbReference type="PANTHER" id="PTHR21310">
    <property type="entry name" value="AMINOGLYCOSIDE PHOSPHOTRANSFERASE-RELATED-RELATED"/>
    <property type="match status" value="1"/>
</dbReference>
<keyword evidence="3" id="KW-1185">Reference proteome</keyword>
<feature type="domain" description="Aminoglycoside phosphotransferase" evidence="1">
    <location>
        <begin position="30"/>
        <end position="283"/>
    </location>
</feature>